<keyword evidence="2" id="KW-0732">Signal</keyword>
<evidence type="ECO:0000256" key="1">
    <source>
        <dbReference type="SAM" id="MobiDB-lite"/>
    </source>
</evidence>
<proteinExistence type="predicted"/>
<accession>A0A6V7PI97</accession>
<feature type="chain" id="PRO_5027928128" evidence="2">
    <location>
        <begin position="24"/>
        <end position="99"/>
    </location>
</feature>
<evidence type="ECO:0000313" key="3">
    <source>
        <dbReference type="EMBL" id="CAD1830537.1"/>
    </source>
</evidence>
<reference evidence="3" key="1">
    <citation type="submission" date="2020-07" db="EMBL/GenBank/DDBJ databases">
        <authorList>
            <person name="Lin J."/>
        </authorList>
    </citation>
    <scope>NUCLEOTIDE SEQUENCE</scope>
</reference>
<feature type="compositionally biased region" description="Gly residues" evidence="1">
    <location>
        <begin position="90"/>
        <end position="99"/>
    </location>
</feature>
<name>A0A6V7PI97_ANACO</name>
<sequence>MTILPFAIFVVSLILLISGLNRGHSNREEGSAQTGSGTAPVRRFDGGRDAAAELVVGEDDDGGGESPRLAGMGRRRRLELRKMSSRGGRKGAGMGPRTR</sequence>
<evidence type="ECO:0000256" key="2">
    <source>
        <dbReference type="SAM" id="SignalP"/>
    </source>
</evidence>
<feature type="signal peptide" evidence="2">
    <location>
        <begin position="1"/>
        <end position="23"/>
    </location>
</feature>
<feature type="compositionally biased region" description="Basic residues" evidence="1">
    <location>
        <begin position="73"/>
        <end position="89"/>
    </location>
</feature>
<feature type="region of interest" description="Disordered" evidence="1">
    <location>
        <begin position="24"/>
        <end position="44"/>
    </location>
</feature>
<gene>
    <name evidence="3" type="ORF">CB5_LOCUS13748</name>
</gene>
<organism evidence="3">
    <name type="scientific">Ananas comosus var. bracteatus</name>
    <name type="common">red pineapple</name>
    <dbReference type="NCBI Taxonomy" id="296719"/>
    <lineage>
        <taxon>Eukaryota</taxon>
        <taxon>Viridiplantae</taxon>
        <taxon>Streptophyta</taxon>
        <taxon>Embryophyta</taxon>
        <taxon>Tracheophyta</taxon>
        <taxon>Spermatophyta</taxon>
        <taxon>Magnoliopsida</taxon>
        <taxon>Liliopsida</taxon>
        <taxon>Poales</taxon>
        <taxon>Bromeliaceae</taxon>
        <taxon>Bromelioideae</taxon>
        <taxon>Ananas</taxon>
    </lineage>
</organism>
<dbReference type="EMBL" id="LR862148">
    <property type="protein sequence ID" value="CAD1830537.1"/>
    <property type="molecule type" value="Genomic_DNA"/>
</dbReference>
<feature type="region of interest" description="Disordered" evidence="1">
    <location>
        <begin position="56"/>
        <end position="99"/>
    </location>
</feature>
<protein>
    <submittedName>
        <fullName evidence="3">Uncharacterized protein</fullName>
    </submittedName>
</protein>
<dbReference type="AlphaFoldDB" id="A0A6V7PI97"/>